<dbReference type="AlphaFoldDB" id="A0A4P1QPY9"/>
<feature type="coiled-coil region" evidence="1">
    <location>
        <begin position="55"/>
        <end position="85"/>
    </location>
</feature>
<evidence type="ECO:0008006" key="5">
    <source>
        <dbReference type="Google" id="ProtNLM"/>
    </source>
</evidence>
<reference evidence="3 4" key="1">
    <citation type="journal article" date="2017" name="Plant Biotechnol. J.">
        <title>A comprehensive draft genome sequence for lupin (Lupinus angustifolius), an emerging health food: insights into plant-microbe interactions and legume evolution.</title>
        <authorList>
            <person name="Hane J.K."/>
            <person name="Ming Y."/>
            <person name="Kamphuis L.G."/>
            <person name="Nelson M.N."/>
            <person name="Garg G."/>
            <person name="Atkins C.A."/>
            <person name="Bayer P.E."/>
            <person name="Bravo A."/>
            <person name="Bringans S."/>
            <person name="Cannon S."/>
            <person name="Edwards D."/>
            <person name="Foley R."/>
            <person name="Gao L.L."/>
            <person name="Harrison M.J."/>
            <person name="Huang W."/>
            <person name="Hurgobin B."/>
            <person name="Li S."/>
            <person name="Liu C.W."/>
            <person name="McGrath A."/>
            <person name="Morahan G."/>
            <person name="Murray J."/>
            <person name="Weller J."/>
            <person name="Jian J."/>
            <person name="Singh K.B."/>
        </authorList>
    </citation>
    <scope>NUCLEOTIDE SEQUENCE [LARGE SCALE GENOMIC DNA]</scope>
    <source>
        <strain evidence="4">cv. Tanjil</strain>
        <tissue evidence="3">Whole plant</tissue>
    </source>
</reference>
<sequence>MVGIWMVLAIAVGVVVIVFKVMEVGMVTIVVREMLVLVVTTMVVVEEPFSLSDQLQEATNYIKTLEMKLEKMKDKKNRLLEIQRENMSMNKGGSKPPQIEIQQMGLALVIGLITGLDFQFMFKECIRFLLEEGAYIVSANYIVSGDSFFHTIHCQVEESSNGARISERLKMFVYDSCAFY</sequence>
<keyword evidence="2" id="KW-1133">Transmembrane helix</keyword>
<keyword evidence="2" id="KW-0472">Membrane</keyword>
<gene>
    <name evidence="3" type="ORF">TanjilG_26592</name>
</gene>
<evidence type="ECO:0000313" key="3">
    <source>
        <dbReference type="EMBL" id="OIV91739.1"/>
    </source>
</evidence>
<dbReference type="GO" id="GO:0000981">
    <property type="term" value="F:DNA-binding transcription factor activity, RNA polymerase II-specific"/>
    <property type="evidence" value="ECO:0007669"/>
    <property type="project" value="TreeGrafter"/>
</dbReference>
<feature type="transmembrane region" description="Helical" evidence="2">
    <location>
        <begin position="6"/>
        <end position="31"/>
    </location>
</feature>
<organism evidence="3 4">
    <name type="scientific">Lupinus angustifolius</name>
    <name type="common">Narrow-leaved blue lupine</name>
    <dbReference type="NCBI Taxonomy" id="3871"/>
    <lineage>
        <taxon>Eukaryota</taxon>
        <taxon>Viridiplantae</taxon>
        <taxon>Streptophyta</taxon>
        <taxon>Embryophyta</taxon>
        <taxon>Tracheophyta</taxon>
        <taxon>Spermatophyta</taxon>
        <taxon>Magnoliopsida</taxon>
        <taxon>eudicotyledons</taxon>
        <taxon>Gunneridae</taxon>
        <taxon>Pentapetalae</taxon>
        <taxon>rosids</taxon>
        <taxon>fabids</taxon>
        <taxon>Fabales</taxon>
        <taxon>Fabaceae</taxon>
        <taxon>Papilionoideae</taxon>
        <taxon>50 kb inversion clade</taxon>
        <taxon>genistoids sensu lato</taxon>
        <taxon>core genistoids</taxon>
        <taxon>Genisteae</taxon>
        <taxon>Lupinus</taxon>
    </lineage>
</organism>
<evidence type="ECO:0000313" key="4">
    <source>
        <dbReference type="Proteomes" id="UP000188354"/>
    </source>
</evidence>
<dbReference type="Proteomes" id="UP000188354">
    <property type="component" value="Chromosome LG19"/>
</dbReference>
<proteinExistence type="predicted"/>
<evidence type="ECO:0000256" key="2">
    <source>
        <dbReference type="SAM" id="Phobius"/>
    </source>
</evidence>
<keyword evidence="4" id="KW-1185">Reference proteome</keyword>
<protein>
    <recommendedName>
        <fullName evidence="5">BHLH domain-containing protein</fullName>
    </recommendedName>
</protein>
<dbReference type="Gramene" id="OIV91739">
    <property type="protein sequence ID" value="OIV91739"/>
    <property type="gene ID" value="TanjilG_26592"/>
</dbReference>
<dbReference type="InterPro" id="IPR015660">
    <property type="entry name" value="MASH1/Ascl1a-like"/>
</dbReference>
<dbReference type="GO" id="GO:0090575">
    <property type="term" value="C:RNA polymerase II transcription regulator complex"/>
    <property type="evidence" value="ECO:0007669"/>
    <property type="project" value="TreeGrafter"/>
</dbReference>
<dbReference type="PANTHER" id="PTHR13935">
    <property type="entry name" value="ACHAETE-SCUTE TRANSCRIPTION FACTOR-RELATED"/>
    <property type="match status" value="1"/>
</dbReference>
<keyword evidence="2" id="KW-0812">Transmembrane</keyword>
<evidence type="ECO:0000256" key="1">
    <source>
        <dbReference type="SAM" id="Coils"/>
    </source>
</evidence>
<dbReference type="STRING" id="3871.A0A4P1QPY9"/>
<keyword evidence="1" id="KW-0175">Coiled coil</keyword>
<accession>A0A4P1QPY9</accession>
<dbReference type="PANTHER" id="PTHR13935:SF90">
    <property type="entry name" value="TRANSCRIPTION FACTOR BHLH162"/>
    <property type="match status" value="1"/>
</dbReference>
<dbReference type="EMBL" id="CM007379">
    <property type="protein sequence ID" value="OIV91739.1"/>
    <property type="molecule type" value="Genomic_DNA"/>
</dbReference>
<name>A0A4P1QPY9_LUPAN</name>
<dbReference type="GO" id="GO:0000977">
    <property type="term" value="F:RNA polymerase II transcription regulatory region sequence-specific DNA binding"/>
    <property type="evidence" value="ECO:0007669"/>
    <property type="project" value="TreeGrafter"/>
</dbReference>